<protein>
    <recommendedName>
        <fullName evidence="4 12">Anaerobic ribonucleoside-triphosphate reductase-activating protein</fullName>
        <ecNumber evidence="12">1.97.1.-</ecNumber>
    </recommendedName>
</protein>
<dbReference type="PANTHER" id="PTHR30352">
    <property type="entry name" value="PYRUVATE FORMATE-LYASE-ACTIVATING ENZYME"/>
    <property type="match status" value="1"/>
</dbReference>
<dbReference type="EC" id="1.97.1.-" evidence="12"/>
<dbReference type="NCBIfam" id="TIGR02491">
    <property type="entry name" value="NrdG"/>
    <property type="match status" value="1"/>
</dbReference>
<dbReference type="InterPro" id="IPR034457">
    <property type="entry name" value="Organic_radical-activating"/>
</dbReference>
<dbReference type="PIRSF" id="PIRSF000368">
    <property type="entry name" value="NrdG"/>
    <property type="match status" value="1"/>
</dbReference>
<dbReference type="SFLD" id="SFLDF00299">
    <property type="entry name" value="anaerobic_ribonucleoside-triph"/>
    <property type="match status" value="1"/>
</dbReference>
<keyword evidence="6" id="KW-0949">S-adenosyl-L-methionine</keyword>
<dbReference type="PANTHER" id="PTHR30352:SF2">
    <property type="entry name" value="ANAEROBIC RIBONUCLEOSIDE-TRIPHOSPHATE REDUCTASE-ACTIVATING PROTEIN"/>
    <property type="match status" value="1"/>
</dbReference>
<evidence type="ECO:0000256" key="10">
    <source>
        <dbReference type="ARBA" id="ARBA00023014"/>
    </source>
</evidence>
<keyword evidence="5" id="KW-0004">4Fe-4S</keyword>
<evidence type="ECO:0000313" key="14">
    <source>
        <dbReference type="Proteomes" id="UP001519306"/>
    </source>
</evidence>
<evidence type="ECO:0000256" key="6">
    <source>
        <dbReference type="ARBA" id="ARBA00022691"/>
    </source>
</evidence>
<evidence type="ECO:0000256" key="1">
    <source>
        <dbReference type="ARBA" id="ARBA00001966"/>
    </source>
</evidence>
<evidence type="ECO:0000256" key="3">
    <source>
        <dbReference type="ARBA" id="ARBA00009777"/>
    </source>
</evidence>
<comment type="cofactor">
    <cofactor evidence="1">
        <name>[4Fe-4S] cluster</name>
        <dbReference type="ChEBI" id="CHEBI:49883"/>
    </cofactor>
</comment>
<reference evidence="13 14" key="1">
    <citation type="submission" date="2021-03" db="EMBL/GenBank/DDBJ databases">
        <title>Genomic Encyclopedia of Type Strains, Phase IV (KMG-IV): sequencing the most valuable type-strain genomes for metagenomic binning, comparative biology and taxonomic classification.</title>
        <authorList>
            <person name="Goeker M."/>
        </authorList>
    </citation>
    <scope>NUCLEOTIDE SEQUENCE [LARGE SCALE GENOMIC DNA]</scope>
    <source>
        <strain evidence="13 14">DSM 27563</strain>
    </source>
</reference>
<dbReference type="InterPro" id="IPR013785">
    <property type="entry name" value="Aldolase_TIM"/>
</dbReference>
<dbReference type="InterPro" id="IPR012837">
    <property type="entry name" value="NrdG"/>
</dbReference>
<dbReference type="SFLD" id="SFLDG01063">
    <property type="entry name" value="activating_enzymes__group_1"/>
    <property type="match status" value="1"/>
</dbReference>
<keyword evidence="9" id="KW-0408">Iron</keyword>
<sequence>MRYGQIRKFDVANGPGIRTTFFVTGCTHHCPECFNEEYQDFHSGELWTNEQTKEVIKYLNQDVVEGLTILGGEPFQNTEDLIKIISDIKKESNKSIWIYSGYTYEELIKNPVQKELLELVDVLVDGLFKIELKNLKLKFRGSSNQRIIDIKNTLKNNEIVFWNGIEKEDL</sequence>
<dbReference type="RefSeq" id="WP_210060057.1">
    <property type="nucleotide sequence ID" value="NZ_JAGGLJ010000002.1"/>
</dbReference>
<dbReference type="Pfam" id="PF13353">
    <property type="entry name" value="Fer4_12"/>
    <property type="match status" value="1"/>
</dbReference>
<dbReference type="SUPFAM" id="SSF102114">
    <property type="entry name" value="Radical SAM enzymes"/>
    <property type="match status" value="1"/>
</dbReference>
<dbReference type="InterPro" id="IPR007197">
    <property type="entry name" value="rSAM"/>
</dbReference>
<evidence type="ECO:0000256" key="11">
    <source>
        <dbReference type="ARBA" id="ARBA00047365"/>
    </source>
</evidence>
<dbReference type="InterPro" id="IPR001989">
    <property type="entry name" value="Radical_activat_CS"/>
</dbReference>
<dbReference type="SFLD" id="SFLDS00029">
    <property type="entry name" value="Radical_SAM"/>
    <property type="match status" value="1"/>
</dbReference>
<dbReference type="SFLD" id="SFLDG01066">
    <property type="entry name" value="organic_radical-activating_enz"/>
    <property type="match status" value="1"/>
</dbReference>
<evidence type="ECO:0000256" key="2">
    <source>
        <dbReference type="ARBA" id="ARBA00003852"/>
    </source>
</evidence>
<organism evidence="13 14">
    <name type="scientific">Peptoniphilus stercorisuis</name>
    <dbReference type="NCBI Taxonomy" id="1436965"/>
    <lineage>
        <taxon>Bacteria</taxon>
        <taxon>Bacillati</taxon>
        <taxon>Bacillota</taxon>
        <taxon>Tissierellia</taxon>
        <taxon>Tissierellales</taxon>
        <taxon>Peptoniphilaceae</taxon>
        <taxon>Peptoniphilus</taxon>
    </lineage>
</organism>
<evidence type="ECO:0000256" key="7">
    <source>
        <dbReference type="ARBA" id="ARBA00022723"/>
    </source>
</evidence>
<dbReference type="Proteomes" id="UP001519306">
    <property type="component" value="Unassembled WGS sequence"/>
</dbReference>
<evidence type="ECO:0000313" key="13">
    <source>
        <dbReference type="EMBL" id="MBP2024748.1"/>
    </source>
</evidence>
<comment type="catalytic activity">
    <reaction evidence="11">
        <text>glycyl-[protein] + reduced [flavodoxin] + S-adenosyl-L-methionine = glycin-2-yl radical-[protein] + semiquinone [flavodoxin] + 5'-deoxyadenosine + L-methionine + H(+)</text>
        <dbReference type="Rhea" id="RHEA:61976"/>
        <dbReference type="Rhea" id="RHEA-COMP:10622"/>
        <dbReference type="Rhea" id="RHEA-COMP:14480"/>
        <dbReference type="Rhea" id="RHEA-COMP:15993"/>
        <dbReference type="Rhea" id="RHEA-COMP:15994"/>
        <dbReference type="ChEBI" id="CHEBI:15378"/>
        <dbReference type="ChEBI" id="CHEBI:17319"/>
        <dbReference type="ChEBI" id="CHEBI:29947"/>
        <dbReference type="ChEBI" id="CHEBI:32722"/>
        <dbReference type="ChEBI" id="CHEBI:57618"/>
        <dbReference type="ChEBI" id="CHEBI:57844"/>
        <dbReference type="ChEBI" id="CHEBI:59789"/>
        <dbReference type="ChEBI" id="CHEBI:140311"/>
    </reaction>
</comment>
<comment type="caution">
    <text evidence="13">The sequence shown here is derived from an EMBL/GenBank/DDBJ whole genome shotgun (WGS) entry which is preliminary data.</text>
</comment>
<accession>A0ABS4KAD7</accession>
<evidence type="ECO:0000256" key="9">
    <source>
        <dbReference type="ARBA" id="ARBA00023004"/>
    </source>
</evidence>
<dbReference type="Gene3D" id="3.20.20.70">
    <property type="entry name" value="Aldolase class I"/>
    <property type="match status" value="1"/>
</dbReference>
<proteinExistence type="inferred from homology"/>
<dbReference type="GO" id="GO:0043365">
    <property type="term" value="F:[formate-C-acetyltransferase]-activating enzyme activity"/>
    <property type="evidence" value="ECO:0007669"/>
    <property type="project" value="UniProtKB-EC"/>
</dbReference>
<evidence type="ECO:0000256" key="8">
    <source>
        <dbReference type="ARBA" id="ARBA00023002"/>
    </source>
</evidence>
<dbReference type="EMBL" id="JAGGLJ010000002">
    <property type="protein sequence ID" value="MBP2024748.1"/>
    <property type="molecule type" value="Genomic_DNA"/>
</dbReference>
<comment type="function">
    <text evidence="2 12">Activation of anaerobic ribonucleoside-triphosphate reductase under anaerobic conditions by generation of an organic free radical, using S-adenosylmethionine and reduced flavodoxin as cosubstrates to produce 5'-deoxy-adenosine.</text>
</comment>
<keyword evidence="7" id="KW-0479">Metal-binding</keyword>
<keyword evidence="14" id="KW-1185">Reference proteome</keyword>
<keyword evidence="8 12" id="KW-0560">Oxidoreductase</keyword>
<comment type="similarity">
    <text evidence="3 12">Belongs to the organic radical-activating enzymes family.</text>
</comment>
<gene>
    <name evidence="13" type="ORF">J2Z71_000264</name>
</gene>
<evidence type="ECO:0000256" key="5">
    <source>
        <dbReference type="ARBA" id="ARBA00022485"/>
    </source>
</evidence>
<keyword evidence="10" id="KW-0411">Iron-sulfur</keyword>
<evidence type="ECO:0000256" key="12">
    <source>
        <dbReference type="PIRNR" id="PIRNR000368"/>
    </source>
</evidence>
<name>A0ABS4KAD7_9FIRM</name>
<evidence type="ECO:0000256" key="4">
    <source>
        <dbReference type="ARBA" id="ARBA00014281"/>
    </source>
</evidence>
<dbReference type="PROSITE" id="PS01087">
    <property type="entry name" value="RADICAL_ACTIVATING"/>
    <property type="match status" value="1"/>
</dbReference>
<dbReference type="InterPro" id="IPR058240">
    <property type="entry name" value="rSAM_sf"/>
</dbReference>